<evidence type="ECO:0000256" key="2">
    <source>
        <dbReference type="ARBA" id="ARBA00022475"/>
    </source>
</evidence>
<comment type="cofactor">
    <cofactor evidence="7">
        <name>Mg(2+)</name>
        <dbReference type="ChEBI" id="CHEBI:18420"/>
    </cofactor>
</comment>
<dbReference type="GO" id="GO:0005886">
    <property type="term" value="C:plasma membrane"/>
    <property type="evidence" value="ECO:0007669"/>
    <property type="project" value="UniProtKB-SubCell"/>
</dbReference>
<keyword evidence="7" id="KW-0460">Magnesium</keyword>
<proteinExistence type="predicted"/>
<dbReference type="EMBL" id="BFAG01000014">
    <property type="protein sequence ID" value="GBF07400.1"/>
    <property type="molecule type" value="Genomic_DNA"/>
</dbReference>
<feature type="binding site" evidence="7">
    <location>
        <position position="274"/>
    </location>
    <ligand>
        <name>Mg(2+)</name>
        <dbReference type="ChEBI" id="CHEBI:18420"/>
    </ligand>
</feature>
<accession>A0A2I9D9W8</accession>
<evidence type="ECO:0000256" key="5">
    <source>
        <dbReference type="ARBA" id="ARBA00022989"/>
    </source>
</evidence>
<feature type="transmembrane region" description="Helical" evidence="8">
    <location>
        <begin position="221"/>
        <end position="238"/>
    </location>
</feature>
<feature type="transmembrane region" description="Helical" evidence="8">
    <location>
        <begin position="275"/>
        <end position="293"/>
    </location>
</feature>
<dbReference type="Proteomes" id="UP000236569">
    <property type="component" value="Unassembled WGS sequence"/>
</dbReference>
<sequence>MHPARQGPLNRAVIKSPSRFPFPHRQPLDSGQHMESLKALAAQFGIADLFGRGFFSVLLTFLTAWVFTWRFIPRVREFAIKAGWADMPNERRLNKEPLPNAGGLAIFAGFLISVVVAWALRPIVIEQVNIQVLAILLGASVLVLTGFIDDQFGLSPLFRLLVQALAAVLLIVNGLRIDFNAIPFLPTLPGPLNEPLSVALTLLWIVGLTNAVNLMDGVDGVVGGVGFVVSMVLLVTAAQFPDRAAAVVLLAGLAGAALGYLRHNFNPSRIIMGDAGAYLFGYTLAAVSLLGTLKVSAGASLLVPLIVLALPVLDTTQVVIGRLARGIRNPLGHPDKTHIHHRVLARTASARHTAVILWGVALLCGVIGMVAQGVPLAAIVATVAAVLVCLWFVAYRRVRALDREAARVSG</sequence>
<evidence type="ECO:0000313" key="9">
    <source>
        <dbReference type="EMBL" id="GBF07400.1"/>
    </source>
</evidence>
<keyword evidence="5 8" id="KW-1133">Transmembrane helix</keyword>
<comment type="subcellular location">
    <subcellularLocation>
        <location evidence="1">Cell membrane</location>
        <topology evidence="1">Multi-pass membrane protein</topology>
    </subcellularLocation>
</comment>
<dbReference type="AlphaFoldDB" id="A0A2I9D9W8"/>
<dbReference type="GO" id="GO:0046872">
    <property type="term" value="F:metal ion binding"/>
    <property type="evidence" value="ECO:0007669"/>
    <property type="project" value="UniProtKB-KW"/>
</dbReference>
<evidence type="ECO:0000256" key="8">
    <source>
        <dbReference type="SAM" id="Phobius"/>
    </source>
</evidence>
<feature type="transmembrane region" description="Helical" evidence="8">
    <location>
        <begin position="352"/>
        <end position="370"/>
    </location>
</feature>
<dbReference type="CDD" id="cd06853">
    <property type="entry name" value="GT_WecA_like"/>
    <property type="match status" value="1"/>
</dbReference>
<evidence type="ECO:0000256" key="1">
    <source>
        <dbReference type="ARBA" id="ARBA00004651"/>
    </source>
</evidence>
<dbReference type="PANTHER" id="PTHR22926:SF3">
    <property type="entry name" value="UNDECAPRENYL-PHOSPHATE ALPHA-N-ACETYLGLUCOSAMINYL 1-PHOSPHATE TRANSFERASE"/>
    <property type="match status" value="1"/>
</dbReference>
<dbReference type="GO" id="GO:0071555">
    <property type="term" value="P:cell wall organization"/>
    <property type="evidence" value="ECO:0007669"/>
    <property type="project" value="TreeGrafter"/>
</dbReference>
<feature type="transmembrane region" description="Helical" evidence="8">
    <location>
        <begin position="53"/>
        <end position="72"/>
    </location>
</feature>
<evidence type="ECO:0000256" key="6">
    <source>
        <dbReference type="ARBA" id="ARBA00023136"/>
    </source>
</evidence>
<keyword evidence="10" id="KW-1185">Reference proteome</keyword>
<dbReference type="GO" id="GO:0009103">
    <property type="term" value="P:lipopolysaccharide biosynthetic process"/>
    <property type="evidence" value="ECO:0007669"/>
    <property type="project" value="TreeGrafter"/>
</dbReference>
<evidence type="ECO:0000256" key="3">
    <source>
        <dbReference type="ARBA" id="ARBA00022679"/>
    </source>
</evidence>
<feature type="transmembrane region" description="Helical" evidence="8">
    <location>
        <begin position="130"/>
        <end position="148"/>
    </location>
</feature>
<gene>
    <name evidence="9" type="ORF">DAERI_140061</name>
</gene>
<feature type="transmembrane region" description="Helical" evidence="8">
    <location>
        <begin position="299"/>
        <end position="320"/>
    </location>
</feature>
<feature type="binding site" evidence="7">
    <location>
        <position position="213"/>
    </location>
    <ligand>
        <name>Mg(2+)</name>
        <dbReference type="ChEBI" id="CHEBI:18420"/>
    </ligand>
</feature>
<keyword evidence="4 8" id="KW-0812">Transmembrane</keyword>
<dbReference type="PANTHER" id="PTHR22926">
    <property type="entry name" value="PHOSPHO-N-ACETYLMURAMOYL-PENTAPEPTIDE-TRANSFERASE"/>
    <property type="match status" value="1"/>
</dbReference>
<feature type="transmembrane region" description="Helical" evidence="8">
    <location>
        <begin position="101"/>
        <end position="124"/>
    </location>
</feature>
<dbReference type="GO" id="GO:0016780">
    <property type="term" value="F:phosphotransferase activity, for other substituted phosphate groups"/>
    <property type="evidence" value="ECO:0007669"/>
    <property type="project" value="InterPro"/>
</dbReference>
<name>A0A2I9D9W8_9DEIO</name>
<keyword evidence="2" id="KW-1003">Cell membrane</keyword>
<reference evidence="10" key="1">
    <citation type="submission" date="2018-01" db="EMBL/GenBank/DDBJ databases">
        <title>Draft Genome Sequence of the Radioresistant Bacterium Deinococcus aerius TR0125, Isolated from the Higher Atmosphere above Japan.</title>
        <authorList>
            <person name="Satoh K."/>
            <person name="Arai H."/>
            <person name="Sanzen T."/>
            <person name="Kawaguchi Y."/>
            <person name="Hayashi H."/>
            <person name="Yokobori S."/>
            <person name="Yamagishi A."/>
            <person name="Oono Y."/>
            <person name="Narumi I."/>
        </authorList>
    </citation>
    <scope>NUCLEOTIDE SEQUENCE [LARGE SCALE GENOMIC DNA]</scope>
    <source>
        <strain evidence="10">TR0125</strain>
    </source>
</reference>
<keyword evidence="3 9" id="KW-0808">Transferase</keyword>
<evidence type="ECO:0000313" key="10">
    <source>
        <dbReference type="Proteomes" id="UP000236569"/>
    </source>
</evidence>
<feature type="transmembrane region" description="Helical" evidence="8">
    <location>
        <begin position="376"/>
        <end position="395"/>
    </location>
</feature>
<dbReference type="Pfam" id="PF00953">
    <property type="entry name" value="Glycos_transf_4"/>
    <property type="match status" value="1"/>
</dbReference>
<evidence type="ECO:0000256" key="4">
    <source>
        <dbReference type="ARBA" id="ARBA00022692"/>
    </source>
</evidence>
<organism evidence="9 10">
    <name type="scientific">Deinococcus aerius</name>
    <dbReference type="NCBI Taxonomy" id="200253"/>
    <lineage>
        <taxon>Bacteria</taxon>
        <taxon>Thermotogati</taxon>
        <taxon>Deinococcota</taxon>
        <taxon>Deinococci</taxon>
        <taxon>Deinococcales</taxon>
        <taxon>Deinococcaceae</taxon>
        <taxon>Deinococcus</taxon>
    </lineage>
</organism>
<keyword evidence="6 8" id="KW-0472">Membrane</keyword>
<comment type="caution">
    <text evidence="9">The sequence shown here is derived from an EMBL/GenBank/DDBJ whole genome shotgun (WGS) entry which is preliminary data.</text>
</comment>
<keyword evidence="7" id="KW-0479">Metal-binding</keyword>
<feature type="transmembrane region" description="Helical" evidence="8">
    <location>
        <begin position="157"/>
        <end position="175"/>
    </location>
</feature>
<dbReference type="GO" id="GO:0044038">
    <property type="term" value="P:cell wall macromolecule biosynthetic process"/>
    <property type="evidence" value="ECO:0007669"/>
    <property type="project" value="TreeGrafter"/>
</dbReference>
<dbReference type="InterPro" id="IPR000715">
    <property type="entry name" value="Glycosyl_transferase_4"/>
</dbReference>
<evidence type="ECO:0000256" key="7">
    <source>
        <dbReference type="PIRSR" id="PIRSR600715-1"/>
    </source>
</evidence>
<feature type="transmembrane region" description="Helical" evidence="8">
    <location>
        <begin position="195"/>
        <end position="214"/>
    </location>
</feature>
<feature type="transmembrane region" description="Helical" evidence="8">
    <location>
        <begin position="244"/>
        <end position="263"/>
    </location>
</feature>
<protein>
    <submittedName>
        <fullName evidence="9">Glycosyl transferase family protein</fullName>
    </submittedName>
</protein>